<evidence type="ECO:0000259" key="3">
    <source>
        <dbReference type="PROSITE" id="PS51724"/>
    </source>
</evidence>
<dbReference type="PROSITE" id="PS51724">
    <property type="entry name" value="SPOR"/>
    <property type="match status" value="1"/>
</dbReference>
<dbReference type="RefSeq" id="WP_192146794.1">
    <property type="nucleotide sequence ID" value="NZ_JACYXI010000002.1"/>
</dbReference>
<accession>A0ABR9CIT9</accession>
<keyword evidence="5" id="KW-1185">Reference proteome</keyword>
<feature type="compositionally biased region" description="Basic and acidic residues" evidence="1">
    <location>
        <begin position="167"/>
        <end position="184"/>
    </location>
</feature>
<sequence length="382" mass="40534">MPKGPAKGRTRDLVTQALTTQRVFVSCWALGAIFAGSMGLAAYNFGTGRLDLNTYAGVRLPPPGDVSTTASIGRDDIQVYPSQRSQFPQNTSHINALQSELATLRMRLTTLAQQNERYSARIAKLESQASLPQGPGLAKSPDGGAGDNQKPAAVKTPMQAKTGPEPARTEPKSASETLPHRKVETLPAPETLTGQAFRRGNPEQTAPLADVSGTLAPKHAEASKPDPVRFAVNNALLPPVDGTPSETGSIPQQDVPDPEAKPSLVVPGQASGRVSGSEGTSVRRTDFAVIVGHFKDESAAKTAWRNFEHQNADRMRGMQARLMPSELNPGELDLLLGPFANAADAAVACLKLLDISGACRPAFFAGNELPSDQVQLEASMRF</sequence>
<evidence type="ECO:0000256" key="2">
    <source>
        <dbReference type="SAM" id="Phobius"/>
    </source>
</evidence>
<reference evidence="4 5" key="2">
    <citation type="journal article" date="2021" name="Int. J. Syst. Evol. Microbiol.">
        <title>Roseibium litorale sp. nov., isolated from a tidal flat sediment and proposal for the reclassification of Labrenzia polysiphoniae as Roseibium polysiphoniae comb. nov.</title>
        <authorList>
            <person name="Liu Y."/>
            <person name="Pei T."/>
            <person name="Du J."/>
            <person name="Chao M."/>
            <person name="Deng M.R."/>
            <person name="Zhu H."/>
        </authorList>
    </citation>
    <scope>NUCLEOTIDE SEQUENCE [LARGE SCALE GENOMIC DNA]</scope>
    <source>
        <strain evidence="4 5">4C16A</strain>
    </source>
</reference>
<feature type="transmembrane region" description="Helical" evidence="2">
    <location>
        <begin position="23"/>
        <end position="43"/>
    </location>
</feature>
<keyword evidence="2" id="KW-0812">Transmembrane</keyword>
<feature type="domain" description="SPOR" evidence="3">
    <location>
        <begin position="281"/>
        <end position="365"/>
    </location>
</feature>
<name>A0ABR9CIT9_9HYPH</name>
<dbReference type="EMBL" id="JACYXI010000002">
    <property type="protein sequence ID" value="MBD8890731.1"/>
    <property type="molecule type" value="Genomic_DNA"/>
</dbReference>
<dbReference type="InterPro" id="IPR007730">
    <property type="entry name" value="SPOR-like_dom"/>
</dbReference>
<protein>
    <recommendedName>
        <fullName evidence="3">SPOR domain-containing protein</fullName>
    </recommendedName>
</protein>
<reference evidence="5" key="1">
    <citation type="submission" date="2020-09" db="EMBL/GenBank/DDBJ databases">
        <title>The genome sequence of strain Labrenzia suaedae 4C16A.</title>
        <authorList>
            <person name="Liu Y."/>
        </authorList>
    </citation>
    <scope>NUCLEOTIDE SEQUENCE [LARGE SCALE GENOMIC DNA]</scope>
    <source>
        <strain evidence="5">4C16A</strain>
    </source>
</reference>
<gene>
    <name evidence="4" type="ORF">IG616_04180</name>
</gene>
<evidence type="ECO:0000313" key="5">
    <source>
        <dbReference type="Proteomes" id="UP000632063"/>
    </source>
</evidence>
<dbReference type="Proteomes" id="UP000632063">
    <property type="component" value="Unassembled WGS sequence"/>
</dbReference>
<feature type="region of interest" description="Disordered" evidence="1">
    <location>
        <begin position="126"/>
        <end position="209"/>
    </location>
</feature>
<feature type="region of interest" description="Disordered" evidence="1">
    <location>
        <begin position="235"/>
        <end position="279"/>
    </location>
</feature>
<keyword evidence="2" id="KW-0472">Membrane</keyword>
<keyword evidence="2" id="KW-1133">Transmembrane helix</keyword>
<comment type="caution">
    <text evidence="4">The sequence shown here is derived from an EMBL/GenBank/DDBJ whole genome shotgun (WGS) entry which is preliminary data.</text>
</comment>
<evidence type="ECO:0000256" key="1">
    <source>
        <dbReference type="SAM" id="MobiDB-lite"/>
    </source>
</evidence>
<proteinExistence type="predicted"/>
<evidence type="ECO:0000313" key="4">
    <source>
        <dbReference type="EMBL" id="MBD8890731.1"/>
    </source>
</evidence>
<organism evidence="4 5">
    <name type="scientific">Roseibium litorale</name>
    <dbReference type="NCBI Taxonomy" id="2803841"/>
    <lineage>
        <taxon>Bacteria</taxon>
        <taxon>Pseudomonadati</taxon>
        <taxon>Pseudomonadota</taxon>
        <taxon>Alphaproteobacteria</taxon>
        <taxon>Hyphomicrobiales</taxon>
        <taxon>Stappiaceae</taxon>
        <taxon>Roseibium</taxon>
    </lineage>
</organism>